<dbReference type="EMBL" id="JARBHA010000016">
    <property type="protein sequence ID" value="KAJ9679063.1"/>
    <property type="molecule type" value="Genomic_DNA"/>
</dbReference>
<comment type="subcellular location">
    <subcellularLocation>
        <location evidence="1">Cell membrane</location>
        <topology evidence="1">Single-pass type I membrane protein</topology>
    </subcellularLocation>
</comment>
<dbReference type="Pfam" id="PF00560">
    <property type="entry name" value="LRR_1"/>
    <property type="match status" value="13"/>
</dbReference>
<dbReference type="Gene3D" id="3.80.10.10">
    <property type="entry name" value="Ribonuclease Inhibitor"/>
    <property type="match status" value="4"/>
</dbReference>
<keyword evidence="4" id="KW-0433">Leucine-rich repeat</keyword>
<evidence type="ECO:0000256" key="3">
    <source>
        <dbReference type="ARBA" id="ARBA00022475"/>
    </source>
</evidence>
<dbReference type="AlphaFoldDB" id="A0AA38YYZ1"/>
<dbReference type="FunFam" id="3.80.10.10:FF:000129">
    <property type="entry name" value="Leucine-rich repeat receptor-like kinase"/>
    <property type="match status" value="1"/>
</dbReference>
<accession>A0AA38YYZ1</accession>
<dbReference type="FunFam" id="3.80.10.10:FF:000213">
    <property type="entry name" value="Tyrosine-sulfated glycopeptide receptor 1"/>
    <property type="match status" value="1"/>
</dbReference>
<protein>
    <recommendedName>
        <fullName evidence="14">Leucine-rich repeat-containing N-terminal plant-type domain-containing protein</fullName>
    </recommendedName>
</protein>
<comment type="similarity">
    <text evidence="2">Belongs to the RLP family.</text>
</comment>
<gene>
    <name evidence="15" type="ORF">PVL29_021096</name>
</gene>
<keyword evidence="8 12" id="KW-1133">Transmembrane helix</keyword>
<dbReference type="SMART" id="SM00369">
    <property type="entry name" value="LRR_TYP"/>
    <property type="match status" value="10"/>
</dbReference>
<dbReference type="GO" id="GO:0005886">
    <property type="term" value="C:plasma membrane"/>
    <property type="evidence" value="ECO:0007669"/>
    <property type="project" value="UniProtKB-SubCell"/>
</dbReference>
<keyword evidence="7" id="KW-0677">Repeat</keyword>
<dbReference type="InterPro" id="IPR046956">
    <property type="entry name" value="RLP23-like"/>
</dbReference>
<dbReference type="Pfam" id="PF13855">
    <property type="entry name" value="LRR_8"/>
    <property type="match status" value="1"/>
</dbReference>
<dbReference type="Proteomes" id="UP001168098">
    <property type="component" value="Unassembled WGS sequence"/>
</dbReference>
<evidence type="ECO:0000256" key="12">
    <source>
        <dbReference type="SAM" id="Phobius"/>
    </source>
</evidence>
<reference evidence="15 16" key="1">
    <citation type="journal article" date="2023" name="BMC Biotechnol.">
        <title>Vitis rotundifolia cv Carlos genome sequencing.</title>
        <authorList>
            <person name="Huff M."/>
            <person name="Hulse-Kemp A."/>
            <person name="Scheffler B."/>
            <person name="Youngblood R."/>
            <person name="Simpson S."/>
            <person name="Babiker E."/>
            <person name="Staton M."/>
        </authorList>
    </citation>
    <scope>NUCLEOTIDE SEQUENCE [LARGE SCALE GENOMIC DNA]</scope>
    <source>
        <tissue evidence="15">Leaf</tissue>
    </source>
</reference>
<keyword evidence="11" id="KW-0325">Glycoprotein</keyword>
<evidence type="ECO:0000259" key="14">
    <source>
        <dbReference type="Pfam" id="PF08263"/>
    </source>
</evidence>
<keyword evidence="9 12" id="KW-0472">Membrane</keyword>
<evidence type="ECO:0000256" key="13">
    <source>
        <dbReference type="SAM" id="SignalP"/>
    </source>
</evidence>
<organism evidence="15 16">
    <name type="scientific">Vitis rotundifolia</name>
    <name type="common">Muscadine grape</name>
    <dbReference type="NCBI Taxonomy" id="103349"/>
    <lineage>
        <taxon>Eukaryota</taxon>
        <taxon>Viridiplantae</taxon>
        <taxon>Streptophyta</taxon>
        <taxon>Embryophyta</taxon>
        <taxon>Tracheophyta</taxon>
        <taxon>Spermatophyta</taxon>
        <taxon>Magnoliopsida</taxon>
        <taxon>eudicotyledons</taxon>
        <taxon>Gunneridae</taxon>
        <taxon>Pentapetalae</taxon>
        <taxon>rosids</taxon>
        <taxon>Vitales</taxon>
        <taxon>Vitaceae</taxon>
        <taxon>Viteae</taxon>
        <taxon>Vitis</taxon>
    </lineage>
</organism>
<evidence type="ECO:0000256" key="2">
    <source>
        <dbReference type="ARBA" id="ARBA00009592"/>
    </source>
</evidence>
<keyword evidence="16" id="KW-1185">Reference proteome</keyword>
<dbReference type="PRINTS" id="PR00019">
    <property type="entry name" value="LEURICHRPT"/>
</dbReference>
<dbReference type="SUPFAM" id="SSF52047">
    <property type="entry name" value="RNI-like"/>
    <property type="match status" value="1"/>
</dbReference>
<feature type="signal peptide" evidence="13">
    <location>
        <begin position="1"/>
        <end position="28"/>
    </location>
</feature>
<keyword evidence="6 13" id="KW-0732">Signal</keyword>
<evidence type="ECO:0000313" key="16">
    <source>
        <dbReference type="Proteomes" id="UP001168098"/>
    </source>
</evidence>
<comment type="caution">
    <text evidence="15">The sequence shown here is derived from an EMBL/GenBank/DDBJ whole genome shotgun (WGS) entry which is preliminary data.</text>
</comment>
<evidence type="ECO:0000256" key="1">
    <source>
        <dbReference type="ARBA" id="ARBA00004251"/>
    </source>
</evidence>
<name>A0AA38YYZ1_VITRO</name>
<evidence type="ECO:0000256" key="10">
    <source>
        <dbReference type="ARBA" id="ARBA00023170"/>
    </source>
</evidence>
<dbReference type="PANTHER" id="PTHR48063:SF100">
    <property type="entry name" value="RECEPTOR-LIKE PROTEIN EIX2"/>
    <property type="match status" value="1"/>
</dbReference>
<evidence type="ECO:0000256" key="9">
    <source>
        <dbReference type="ARBA" id="ARBA00023136"/>
    </source>
</evidence>
<feature type="transmembrane region" description="Helical" evidence="12">
    <location>
        <begin position="921"/>
        <end position="944"/>
    </location>
</feature>
<keyword evidence="10" id="KW-0675">Receptor</keyword>
<dbReference type="FunFam" id="3.80.10.10:FF:000041">
    <property type="entry name" value="LRR receptor-like serine/threonine-protein kinase ERECTA"/>
    <property type="match status" value="1"/>
</dbReference>
<evidence type="ECO:0000256" key="11">
    <source>
        <dbReference type="ARBA" id="ARBA00023180"/>
    </source>
</evidence>
<evidence type="ECO:0000256" key="8">
    <source>
        <dbReference type="ARBA" id="ARBA00022989"/>
    </source>
</evidence>
<evidence type="ECO:0000256" key="7">
    <source>
        <dbReference type="ARBA" id="ARBA00022737"/>
    </source>
</evidence>
<dbReference type="InterPro" id="IPR013210">
    <property type="entry name" value="LRR_N_plant-typ"/>
</dbReference>
<dbReference type="PANTHER" id="PTHR48063">
    <property type="entry name" value="LRR RECEPTOR-LIKE KINASE"/>
    <property type="match status" value="1"/>
</dbReference>
<dbReference type="InterPro" id="IPR001611">
    <property type="entry name" value="Leu-rich_rpt"/>
</dbReference>
<evidence type="ECO:0000256" key="4">
    <source>
        <dbReference type="ARBA" id="ARBA00022614"/>
    </source>
</evidence>
<keyword evidence="3" id="KW-1003">Cell membrane</keyword>
<evidence type="ECO:0000256" key="5">
    <source>
        <dbReference type="ARBA" id="ARBA00022692"/>
    </source>
</evidence>
<proteinExistence type="inferred from homology"/>
<dbReference type="InterPro" id="IPR003591">
    <property type="entry name" value="Leu-rich_rpt_typical-subtyp"/>
</dbReference>
<dbReference type="SUPFAM" id="SSF52058">
    <property type="entry name" value="L domain-like"/>
    <property type="match status" value="2"/>
</dbReference>
<feature type="domain" description="Leucine-rich repeat-containing N-terminal plant-type" evidence="14">
    <location>
        <begin position="38"/>
        <end position="73"/>
    </location>
</feature>
<sequence>MERYLRAVVVLVLCFLFIASTRFRSCDGYSPKVLCRGEEREALLNFKGGIYDLNQSLSSWTGEDCCAWEGVVCHNITGHVLKLDLGGSCFGGDINNSLLELKHLQHLDLSENDFGASIPEFIGSLANLRYLDLSNAGFYGPIPHQLGNLSRLHYLDISSGRRSAQCGPSISYSSINDIEWISGLTSLKFLDISGVSLSEASNWSQVLNKLHSLSVLHLHSCELFTIGSLPHVNFSSLTILDLSCNNLISSKFDCFSDLSSLVILDLSHNKFHGPIPRGLGNMTSLRFLSLSFNGFTSEIPLWLYHIPAIERLDLSVNNFQGKVPSGIENVTSLTRLDLSHNALEGEILPSLGSLCNFQLLNSSYNKHGRSLEFLYLGWNKFSGHLPDQLGQCKSLFHLSIPGNSFYGPIPMSIGGLSSLSNLDISGNSLEGVVTEKHFANLTKLHDLRAYSNRLALQVSSNWIPPFQLTSVDLKSWHLGPQFPAWLQTQKNLEYVNISNTGISDFIPDWFGNMCDGIEAFPFSMCVIDLSHNQLRGSIPSLLWGQYIYLGSNSLTGPLPQLSLSAVEVDLSNNLLKGSLSPLICRRIDGENSLVILDLSGNLLSGELPDCWENWTRLALLNLGDNEFTGPVPTSMGSLWCLSSLHLHNNYLSGMLPPLEDYPNLMVMDLSENGFSGSVPTWIGNNLSNLVVLALGSNNFNGSIPLELCHLDYLQILDLGNNGLSGNIPRCFGNFSAMIEQPSSNNTFLFVAWYEGLQTFIPTAWLVVKRIRYEYNYTLDLLTGIDLSSNKLSGEIPEEVTALHSLIFLNLSENHLEGKIPIQIGSMKSLESLDLSMNKLSGVIPQSISTISFLSYLNLSFNNLSGKIPSGTQIQGFSPLSFIGNHELYGPPLTNTSGEEVIAEGPTQDQTDEDNSGWIDMMWFYASMPLGFAVGFWAVLGPLAVNRAWRYAYFKFVEDMIIYKFLGWCL</sequence>
<evidence type="ECO:0000256" key="6">
    <source>
        <dbReference type="ARBA" id="ARBA00022729"/>
    </source>
</evidence>
<dbReference type="InterPro" id="IPR032675">
    <property type="entry name" value="LRR_dom_sf"/>
</dbReference>
<dbReference type="Pfam" id="PF08263">
    <property type="entry name" value="LRRNT_2"/>
    <property type="match status" value="1"/>
</dbReference>
<feature type="chain" id="PRO_5041306580" description="Leucine-rich repeat-containing N-terminal plant-type domain-containing protein" evidence="13">
    <location>
        <begin position="29"/>
        <end position="969"/>
    </location>
</feature>
<evidence type="ECO:0000313" key="15">
    <source>
        <dbReference type="EMBL" id="KAJ9679063.1"/>
    </source>
</evidence>
<keyword evidence="5 12" id="KW-0812">Transmembrane</keyword>